<evidence type="ECO:0000256" key="1">
    <source>
        <dbReference type="SAM" id="MobiDB-lite"/>
    </source>
</evidence>
<feature type="region of interest" description="Disordered" evidence="1">
    <location>
        <begin position="143"/>
        <end position="165"/>
    </location>
</feature>
<reference evidence="2 3" key="1">
    <citation type="journal article" date="2021" name="BMC Genomics">
        <title>Datura genome reveals duplications of psychoactive alkaloid biosynthetic genes and high mutation rate following tissue culture.</title>
        <authorList>
            <person name="Rajewski A."/>
            <person name="Carter-House D."/>
            <person name="Stajich J."/>
            <person name="Litt A."/>
        </authorList>
    </citation>
    <scope>NUCLEOTIDE SEQUENCE [LARGE SCALE GENOMIC DNA]</scope>
    <source>
        <strain evidence="2">AR-01</strain>
    </source>
</reference>
<gene>
    <name evidence="2" type="ORF">HAX54_044550</name>
</gene>
<sequence>MGPVYSSVDCDRESPSTSVTNVTYPQPLLVAYSLSGLLINMGEEIADEWRYFLAKSVTCVPFPTLITLLCKKAKVHRDAKHVMVACDVPFDPMRVKGALVRGRKKRKAASNDEGSVVGPSEPVGSFELIKTEMASMRELLGGFLKPPLGDRPSSAAAADPDRCMK</sequence>
<organism evidence="2 3">
    <name type="scientific">Datura stramonium</name>
    <name type="common">Jimsonweed</name>
    <name type="synonym">Common thornapple</name>
    <dbReference type="NCBI Taxonomy" id="4076"/>
    <lineage>
        <taxon>Eukaryota</taxon>
        <taxon>Viridiplantae</taxon>
        <taxon>Streptophyta</taxon>
        <taxon>Embryophyta</taxon>
        <taxon>Tracheophyta</taxon>
        <taxon>Spermatophyta</taxon>
        <taxon>Magnoliopsida</taxon>
        <taxon>eudicotyledons</taxon>
        <taxon>Gunneridae</taxon>
        <taxon>Pentapetalae</taxon>
        <taxon>asterids</taxon>
        <taxon>lamiids</taxon>
        <taxon>Solanales</taxon>
        <taxon>Solanaceae</taxon>
        <taxon>Solanoideae</taxon>
        <taxon>Datureae</taxon>
        <taxon>Datura</taxon>
    </lineage>
</organism>
<keyword evidence="3" id="KW-1185">Reference proteome</keyword>
<evidence type="ECO:0000313" key="3">
    <source>
        <dbReference type="Proteomes" id="UP000823775"/>
    </source>
</evidence>
<dbReference type="Proteomes" id="UP000823775">
    <property type="component" value="Unassembled WGS sequence"/>
</dbReference>
<accession>A0ABS8WGW8</accession>
<proteinExistence type="predicted"/>
<comment type="caution">
    <text evidence="2">The sequence shown here is derived from an EMBL/GenBank/DDBJ whole genome shotgun (WGS) entry which is preliminary data.</text>
</comment>
<evidence type="ECO:0000313" key="2">
    <source>
        <dbReference type="EMBL" id="MCE3049287.1"/>
    </source>
</evidence>
<name>A0ABS8WGW8_DATST</name>
<dbReference type="EMBL" id="JACEIK010006801">
    <property type="protein sequence ID" value="MCE3049287.1"/>
    <property type="molecule type" value="Genomic_DNA"/>
</dbReference>
<protein>
    <submittedName>
        <fullName evidence="2">Uncharacterized protein</fullName>
    </submittedName>
</protein>